<reference evidence="3 5" key="2">
    <citation type="submission" date="2019-04" db="EMBL/GenBank/DDBJ databases">
        <title>Draft genome sequence data and analysis of a Fermenting Bacterium, Geotoga petraea strain HO-Geo1, isolated from heavy-oil petroleum reservoir in Russia.</title>
        <authorList>
            <person name="Grouzdev D.S."/>
            <person name="Semenova E.M."/>
            <person name="Sokolova D.S."/>
            <person name="Tourova T.P."/>
            <person name="Poltaraus A.B."/>
            <person name="Nazina T.N."/>
        </authorList>
    </citation>
    <scope>NUCLEOTIDE SEQUENCE [LARGE SCALE GENOMIC DNA]</scope>
    <source>
        <strain evidence="3 5">HO-Geo1</strain>
    </source>
</reference>
<keyword evidence="4" id="KW-1185">Reference proteome</keyword>
<evidence type="ECO:0000313" key="4">
    <source>
        <dbReference type="Proteomes" id="UP000199322"/>
    </source>
</evidence>
<evidence type="ECO:0000313" key="5">
    <source>
        <dbReference type="Proteomes" id="UP000297288"/>
    </source>
</evidence>
<keyword evidence="1" id="KW-1133">Transmembrane helix</keyword>
<protein>
    <submittedName>
        <fullName evidence="2">Uncharacterized protein</fullName>
    </submittedName>
</protein>
<evidence type="ECO:0000313" key="2">
    <source>
        <dbReference type="EMBL" id="SDC37163.1"/>
    </source>
</evidence>
<dbReference type="Gene3D" id="2.60.320.10">
    <property type="entry name" value="N-utilization substance G protein NusG, insert domain"/>
    <property type="match status" value="1"/>
</dbReference>
<dbReference type="OrthoDB" id="47603at2"/>
<dbReference type="Pfam" id="PF07009">
    <property type="entry name" value="NusG_II"/>
    <property type="match status" value="1"/>
</dbReference>
<evidence type="ECO:0000313" key="3">
    <source>
        <dbReference type="EMBL" id="TGG88809.1"/>
    </source>
</evidence>
<dbReference type="RefSeq" id="WP_091403258.1">
    <property type="nucleotide sequence ID" value="NZ_FMYV01000003.1"/>
</dbReference>
<dbReference type="EMBL" id="FMYV01000003">
    <property type="protein sequence ID" value="SDC37163.1"/>
    <property type="molecule type" value="Genomic_DNA"/>
</dbReference>
<dbReference type="Proteomes" id="UP000199322">
    <property type="component" value="Unassembled WGS sequence"/>
</dbReference>
<proteinExistence type="predicted"/>
<keyword evidence="1" id="KW-0472">Membrane</keyword>
<feature type="transmembrane region" description="Helical" evidence="1">
    <location>
        <begin position="12"/>
        <end position="29"/>
    </location>
</feature>
<dbReference type="EMBL" id="SRME01000001">
    <property type="protein sequence ID" value="TGG88809.1"/>
    <property type="molecule type" value="Genomic_DNA"/>
</dbReference>
<sequence length="126" mass="14056">MPNFVKKRDIYILIVIFAIAGIFMLFNSFSKEGITGAEVYLKGEKIMTITEEGTYSVYDENGVYHLKVVFMNGTVKVVDTDEKNPLKIVEHMGPTNKSNQQLIAMPNSIVVKPIGGKESEVDVIVQ</sequence>
<dbReference type="AlphaFoldDB" id="A0A1G6L1V2"/>
<keyword evidence="1" id="KW-0812">Transmembrane</keyword>
<reference evidence="2 4" key="1">
    <citation type="submission" date="2016-10" db="EMBL/GenBank/DDBJ databases">
        <authorList>
            <person name="de Groot N.N."/>
        </authorList>
    </citation>
    <scope>NUCLEOTIDE SEQUENCE [LARGE SCALE GENOMIC DNA]</scope>
    <source>
        <strain evidence="2 4">WG14</strain>
    </source>
</reference>
<name>A0A1G6L1V2_9BACT</name>
<dbReference type="Proteomes" id="UP000297288">
    <property type="component" value="Unassembled WGS sequence"/>
</dbReference>
<organism evidence="2 4">
    <name type="scientific">Geotoga petraea</name>
    <dbReference type="NCBI Taxonomy" id="28234"/>
    <lineage>
        <taxon>Bacteria</taxon>
        <taxon>Thermotogati</taxon>
        <taxon>Thermotogota</taxon>
        <taxon>Thermotogae</taxon>
        <taxon>Petrotogales</taxon>
        <taxon>Petrotogaceae</taxon>
        <taxon>Geotoga</taxon>
    </lineage>
</organism>
<dbReference type="InterPro" id="IPR038690">
    <property type="entry name" value="NusG_2_sf"/>
</dbReference>
<gene>
    <name evidence="3" type="ORF">E4650_01030</name>
    <name evidence="2" type="ORF">SAMN04488588_0975</name>
</gene>
<evidence type="ECO:0000256" key="1">
    <source>
        <dbReference type="SAM" id="Phobius"/>
    </source>
</evidence>
<accession>A0A1G6L1V2</accession>
<dbReference type="STRING" id="28234.SAMN04488588_0975"/>